<reference evidence="4 5" key="1">
    <citation type="journal article" date="2015" name="Genome Announc.">
        <title>Expanding the biotechnology potential of lactobacilli through comparative genomics of 213 strains and associated genera.</title>
        <authorList>
            <person name="Sun Z."/>
            <person name="Harris H.M."/>
            <person name="McCann A."/>
            <person name="Guo C."/>
            <person name="Argimon S."/>
            <person name="Zhang W."/>
            <person name="Yang X."/>
            <person name="Jeffery I.B."/>
            <person name="Cooney J.C."/>
            <person name="Kagawa T.F."/>
            <person name="Liu W."/>
            <person name="Song Y."/>
            <person name="Salvetti E."/>
            <person name="Wrobel A."/>
            <person name="Rasinkangas P."/>
            <person name="Parkhill J."/>
            <person name="Rea M.C."/>
            <person name="O'Sullivan O."/>
            <person name="Ritari J."/>
            <person name="Douillard F.P."/>
            <person name="Paul Ross R."/>
            <person name="Yang R."/>
            <person name="Briner A.E."/>
            <person name="Felis G.E."/>
            <person name="de Vos W.M."/>
            <person name="Barrangou R."/>
            <person name="Klaenhammer T.R."/>
            <person name="Caufield P.W."/>
            <person name="Cui Y."/>
            <person name="Zhang H."/>
            <person name="O'Toole P.W."/>
        </authorList>
    </citation>
    <scope>NUCLEOTIDE SEQUENCE [LARGE SCALE GENOMIC DNA]</scope>
    <source>
        <strain evidence="4 5">DSM 5661</strain>
    </source>
</reference>
<dbReference type="InterPro" id="IPR013112">
    <property type="entry name" value="FAD-bd_8"/>
</dbReference>
<dbReference type="PROSITE" id="PS51384">
    <property type="entry name" value="FAD_FR"/>
    <property type="match status" value="1"/>
</dbReference>
<feature type="transmembrane region" description="Helical" evidence="2">
    <location>
        <begin position="7"/>
        <end position="27"/>
    </location>
</feature>
<evidence type="ECO:0000256" key="1">
    <source>
        <dbReference type="ARBA" id="ARBA00023002"/>
    </source>
</evidence>
<dbReference type="Proteomes" id="UP000051223">
    <property type="component" value="Unassembled WGS sequence"/>
</dbReference>
<dbReference type="STRING" id="1423754.FC39_GL001277"/>
<dbReference type="Gene3D" id="3.40.50.80">
    <property type="entry name" value="Nucleotide-binding domain of ferredoxin-NADP reductase (FNR) module"/>
    <property type="match status" value="1"/>
</dbReference>
<protein>
    <submittedName>
        <fullName evidence="4">Ferric reductase</fullName>
    </submittedName>
</protein>
<evidence type="ECO:0000256" key="2">
    <source>
        <dbReference type="SAM" id="Phobius"/>
    </source>
</evidence>
<comment type="caution">
    <text evidence="4">The sequence shown here is derived from an EMBL/GenBank/DDBJ whole genome shotgun (WGS) entry which is preliminary data.</text>
</comment>
<feature type="domain" description="FAD-binding FR-type" evidence="3">
    <location>
        <begin position="206"/>
        <end position="305"/>
    </location>
</feature>
<name>A0A0R1YF11_9LACO</name>
<dbReference type="PANTHER" id="PTHR11972">
    <property type="entry name" value="NADPH OXIDASE"/>
    <property type="match status" value="1"/>
</dbReference>
<evidence type="ECO:0000313" key="5">
    <source>
        <dbReference type="Proteomes" id="UP000051223"/>
    </source>
</evidence>
<proteinExistence type="predicted"/>
<dbReference type="GO" id="GO:0016491">
    <property type="term" value="F:oxidoreductase activity"/>
    <property type="evidence" value="ECO:0007669"/>
    <property type="project" value="UniProtKB-KW"/>
</dbReference>
<dbReference type="Pfam" id="PF08022">
    <property type="entry name" value="FAD_binding_8"/>
    <property type="match status" value="1"/>
</dbReference>
<keyword evidence="5" id="KW-1185">Reference proteome</keyword>
<dbReference type="Gene3D" id="2.40.30.10">
    <property type="entry name" value="Translation factors"/>
    <property type="match status" value="1"/>
</dbReference>
<accession>A0A0R1YF11</accession>
<dbReference type="GO" id="GO:0005886">
    <property type="term" value="C:plasma membrane"/>
    <property type="evidence" value="ECO:0007669"/>
    <property type="project" value="TreeGrafter"/>
</dbReference>
<dbReference type="SUPFAM" id="SSF52343">
    <property type="entry name" value="Ferredoxin reductase-like, C-terminal NADP-linked domain"/>
    <property type="match status" value="1"/>
</dbReference>
<keyword evidence="2" id="KW-1133">Transmembrane helix</keyword>
<gene>
    <name evidence="4" type="ORF">FC39_GL001277</name>
</gene>
<evidence type="ECO:0000259" key="3">
    <source>
        <dbReference type="PROSITE" id="PS51384"/>
    </source>
</evidence>
<dbReference type="eggNOG" id="COG4097">
    <property type="taxonomic scope" value="Bacteria"/>
</dbReference>
<feature type="transmembrane region" description="Helical" evidence="2">
    <location>
        <begin position="150"/>
        <end position="172"/>
    </location>
</feature>
<dbReference type="InterPro" id="IPR017927">
    <property type="entry name" value="FAD-bd_FR_type"/>
</dbReference>
<organism evidence="4 5">
    <name type="scientific">Lactobacillus hamsteri DSM 5661 = JCM 6256</name>
    <dbReference type="NCBI Taxonomy" id="1423754"/>
    <lineage>
        <taxon>Bacteria</taxon>
        <taxon>Bacillati</taxon>
        <taxon>Bacillota</taxon>
        <taxon>Bacilli</taxon>
        <taxon>Lactobacillales</taxon>
        <taxon>Lactobacillaceae</taxon>
        <taxon>Lactobacillus</taxon>
    </lineage>
</organism>
<dbReference type="InterPro" id="IPR050369">
    <property type="entry name" value="RBOH/FRE"/>
</dbReference>
<dbReference type="EMBL" id="AZGI01000047">
    <property type="protein sequence ID" value="KRM38507.1"/>
    <property type="molecule type" value="Genomic_DNA"/>
</dbReference>
<feature type="transmembrane region" description="Helical" evidence="2">
    <location>
        <begin position="80"/>
        <end position="102"/>
    </location>
</feature>
<keyword evidence="2" id="KW-0812">Transmembrane</keyword>
<dbReference type="PATRIC" id="fig|1423754.3.peg.1315"/>
<keyword evidence="1" id="KW-0560">Oxidoreductase</keyword>
<dbReference type="SUPFAM" id="SSF63380">
    <property type="entry name" value="Riboflavin synthase domain-like"/>
    <property type="match status" value="1"/>
</dbReference>
<dbReference type="AlphaFoldDB" id="A0A0R1YF11"/>
<dbReference type="InterPro" id="IPR017938">
    <property type="entry name" value="Riboflavin_synthase-like_b-brl"/>
</dbReference>
<feature type="transmembrane region" description="Helical" evidence="2">
    <location>
        <begin position="39"/>
        <end position="59"/>
    </location>
</feature>
<dbReference type="RefSeq" id="WP_025080779.1">
    <property type="nucleotide sequence ID" value="NZ_AZGI01000047.1"/>
</dbReference>
<sequence>MKNRKLFLGIIWLLLAVILPLPLIFVLNTGLTDTVNNLIAYDFGILAYVWWLAIVYLSIRPKWIAKRIGIPSTYMMHGMLAIFALVAATIHKFTTNSFHAIIRNTGNIAWYLAIFMIVYVIVFLSGWLSDRLSVFKKSKANFEKVFNHQLSVWVHRLNFVVIALIWLHVNVIPRIANVPYFLIIFDIYTLFFIASYAYQKFIIDADMKNGGVVSENIARTPTIQELTIDLNEKAKEYHAGDFYFISFRSKEISSEAHPFSVTSKPNKRQVSFLINRVGDFTKKIDQVEPGTKVHFDGPYGLFDSEISQSNLPIILYALGTGIAPLISLAEEYAGKKKIHLIWSTNSTESYFDKRIEKLSQEDVKINIKKHRFLDNEIEQILTSEEKQNGQFYIVGSASIVLKVRKKLEGLGIKKSYLHDEHLTM</sequence>
<keyword evidence="2" id="KW-0472">Membrane</keyword>
<dbReference type="InterPro" id="IPR039261">
    <property type="entry name" value="FNR_nucleotide-bd"/>
</dbReference>
<evidence type="ECO:0000313" key="4">
    <source>
        <dbReference type="EMBL" id="KRM38507.1"/>
    </source>
</evidence>
<feature type="transmembrane region" description="Helical" evidence="2">
    <location>
        <begin position="108"/>
        <end position="129"/>
    </location>
</feature>
<feature type="transmembrane region" description="Helical" evidence="2">
    <location>
        <begin position="178"/>
        <end position="198"/>
    </location>
</feature>